<protein>
    <recommendedName>
        <fullName evidence="3">Vitamin B12 dependent methionine synthase</fullName>
    </recommendedName>
</protein>
<proteinExistence type="predicted"/>
<reference evidence="1 2" key="1">
    <citation type="submission" date="2020-07" db="EMBL/GenBank/DDBJ databases">
        <title>Genomic Encyclopedia of Type Strains, Phase IV (KMG-IV): sequencing the most valuable type-strain genomes for metagenomic binning, comparative biology and taxonomic classification.</title>
        <authorList>
            <person name="Goeker M."/>
        </authorList>
    </citation>
    <scope>NUCLEOTIDE SEQUENCE [LARGE SCALE GENOMIC DNA]</scope>
    <source>
        <strain evidence="1 2">DSM 17721</strain>
    </source>
</reference>
<dbReference type="Gene3D" id="3.40.109.40">
    <property type="match status" value="1"/>
</dbReference>
<sequence>MQILDNFQPQINTAEIRKRLHLSADSPEWQSVENTVQEVAGLIRPKCAYKECHVDQKDDKSVTVEGVRFQSRVLRKNLEAARRVFPFVITIGAQLEETAAAQSDYLEQYYLDTIANVALQDAIQSVCARLREQYHLEKLSYMNVGSLEDWPLSQQRPLFSLLGDVEEAIGVRLSSSMLMHPSKSESGIFFPTEVSFFNCQLCPRKDCSSRKAAFDREMALEYGVAE</sequence>
<organism evidence="1 2">
    <name type="scientific">Desulfosalsimonas propionicica</name>
    <dbReference type="NCBI Taxonomy" id="332175"/>
    <lineage>
        <taxon>Bacteria</taxon>
        <taxon>Pseudomonadati</taxon>
        <taxon>Thermodesulfobacteriota</taxon>
        <taxon>Desulfobacteria</taxon>
        <taxon>Desulfobacterales</taxon>
        <taxon>Desulfosalsimonadaceae</taxon>
        <taxon>Desulfosalsimonas</taxon>
    </lineage>
</organism>
<evidence type="ECO:0008006" key="3">
    <source>
        <dbReference type="Google" id="ProtNLM"/>
    </source>
</evidence>
<dbReference type="RefSeq" id="WP_181552756.1">
    <property type="nucleotide sequence ID" value="NZ_JACDUS010000017.1"/>
</dbReference>
<keyword evidence="2" id="KW-1185">Reference proteome</keyword>
<evidence type="ECO:0000313" key="1">
    <source>
        <dbReference type="EMBL" id="MBA2883142.1"/>
    </source>
</evidence>
<dbReference type="AlphaFoldDB" id="A0A7W0HMC2"/>
<gene>
    <name evidence="1" type="ORF">HNR65_003503</name>
</gene>
<dbReference type="SUPFAM" id="SSF56507">
    <property type="entry name" value="Methionine synthase activation domain-like"/>
    <property type="match status" value="1"/>
</dbReference>
<comment type="caution">
    <text evidence="1">The sequence shown here is derived from an EMBL/GenBank/DDBJ whole genome shotgun (WGS) entry which is preliminary data.</text>
</comment>
<evidence type="ECO:0000313" key="2">
    <source>
        <dbReference type="Proteomes" id="UP000525298"/>
    </source>
</evidence>
<accession>A0A7W0HMC2</accession>
<dbReference type="Proteomes" id="UP000525298">
    <property type="component" value="Unassembled WGS sequence"/>
</dbReference>
<name>A0A7W0HMC2_9BACT</name>
<dbReference type="GO" id="GO:0008705">
    <property type="term" value="F:methionine synthase activity"/>
    <property type="evidence" value="ECO:0007669"/>
    <property type="project" value="InterPro"/>
</dbReference>
<dbReference type="EMBL" id="JACDUS010000017">
    <property type="protein sequence ID" value="MBA2883142.1"/>
    <property type="molecule type" value="Genomic_DNA"/>
</dbReference>
<dbReference type="InterPro" id="IPR037010">
    <property type="entry name" value="VitB12-dep_Met_synth_activ_sf"/>
</dbReference>